<accession>A0A239Q0C5</accession>
<dbReference type="Pfam" id="PF00892">
    <property type="entry name" value="EamA"/>
    <property type="match status" value="2"/>
</dbReference>
<evidence type="ECO:0000259" key="6">
    <source>
        <dbReference type="Pfam" id="PF00892"/>
    </source>
</evidence>
<feature type="transmembrane region" description="Helical" evidence="5">
    <location>
        <begin position="47"/>
        <end position="68"/>
    </location>
</feature>
<dbReference type="EMBL" id="FZQA01000008">
    <property type="protein sequence ID" value="SNT75347.1"/>
    <property type="molecule type" value="Genomic_DNA"/>
</dbReference>
<feature type="transmembrane region" description="Helical" evidence="5">
    <location>
        <begin position="116"/>
        <end position="138"/>
    </location>
</feature>
<keyword evidence="2 5" id="KW-0812">Transmembrane</keyword>
<sequence>MDQRRTRMARPVAEARAFDWLLLTVLVCIGGSSFAMIRGAVETIPPAAVSAGRLWVGAALMFAVMRLAGRRFPPLLARTPKGARLHRAWAYMLAVSAIGYAMPFLIFPWAQQYVESGLAGIYMAFMPIWTLALASLFADERLTPGKLAGFALGFTGVMILLGPGALRGVFASDMIAQAGLLLATFGYAASAVIARRAPAIRPRVFAAGTALGAAIMTTPVLFFTDLELEAWSATSILCVVGLGVGPTGLAGLIIIILIKRAGAGFMALANYLVPVMAVLFGAVLFGERLAPQAFVALGVILSGVALSRRRPRRRPALAGELSPVALKAEARRAGPDQSAS</sequence>
<keyword evidence="8" id="KW-1185">Reference proteome</keyword>
<dbReference type="RefSeq" id="WP_159462508.1">
    <property type="nucleotide sequence ID" value="NZ_FZQA01000008.1"/>
</dbReference>
<reference evidence="7 8" key="1">
    <citation type="submission" date="2017-07" db="EMBL/GenBank/DDBJ databases">
        <authorList>
            <person name="Sun Z.S."/>
            <person name="Albrecht U."/>
            <person name="Echele G."/>
            <person name="Lee C.C."/>
        </authorList>
    </citation>
    <scope>NUCLEOTIDE SEQUENCE [LARGE SCALE GENOMIC DNA]</scope>
    <source>
        <strain evidence="7 8">CGMCC 1.12710</strain>
    </source>
</reference>
<dbReference type="PANTHER" id="PTHR32322:SF9">
    <property type="entry name" value="AMINO-ACID METABOLITE EFFLUX PUMP-RELATED"/>
    <property type="match status" value="1"/>
</dbReference>
<feature type="domain" description="EamA" evidence="6">
    <location>
        <begin position="179"/>
        <end position="307"/>
    </location>
</feature>
<dbReference type="AlphaFoldDB" id="A0A239Q0C5"/>
<evidence type="ECO:0000313" key="8">
    <source>
        <dbReference type="Proteomes" id="UP000198346"/>
    </source>
</evidence>
<dbReference type="InterPro" id="IPR037185">
    <property type="entry name" value="EmrE-like"/>
</dbReference>
<feature type="transmembrane region" description="Helical" evidence="5">
    <location>
        <begin position="265"/>
        <end position="283"/>
    </location>
</feature>
<evidence type="ECO:0000313" key="7">
    <source>
        <dbReference type="EMBL" id="SNT75347.1"/>
    </source>
</evidence>
<evidence type="ECO:0000256" key="3">
    <source>
        <dbReference type="ARBA" id="ARBA00022989"/>
    </source>
</evidence>
<dbReference type="PANTHER" id="PTHR32322">
    <property type="entry name" value="INNER MEMBRANE TRANSPORTER"/>
    <property type="match status" value="1"/>
</dbReference>
<evidence type="ECO:0000256" key="4">
    <source>
        <dbReference type="ARBA" id="ARBA00023136"/>
    </source>
</evidence>
<feature type="transmembrane region" description="Helical" evidence="5">
    <location>
        <begin position="20"/>
        <end position="41"/>
    </location>
</feature>
<proteinExistence type="predicted"/>
<keyword evidence="4 5" id="KW-0472">Membrane</keyword>
<dbReference type="OrthoDB" id="9810556at2"/>
<feature type="transmembrane region" description="Helical" evidence="5">
    <location>
        <begin position="289"/>
        <end position="307"/>
    </location>
</feature>
<gene>
    <name evidence="7" type="ORF">SAMN06297382_2688</name>
</gene>
<dbReference type="InterPro" id="IPR050638">
    <property type="entry name" value="AA-Vitamin_Transporters"/>
</dbReference>
<dbReference type="Proteomes" id="UP000198346">
    <property type="component" value="Unassembled WGS sequence"/>
</dbReference>
<evidence type="ECO:0000256" key="2">
    <source>
        <dbReference type="ARBA" id="ARBA00022692"/>
    </source>
</evidence>
<feature type="domain" description="EamA" evidence="6">
    <location>
        <begin position="22"/>
        <end position="161"/>
    </location>
</feature>
<feature type="transmembrane region" description="Helical" evidence="5">
    <location>
        <begin position="205"/>
        <end position="224"/>
    </location>
</feature>
<evidence type="ECO:0000256" key="1">
    <source>
        <dbReference type="ARBA" id="ARBA00004141"/>
    </source>
</evidence>
<organism evidence="7 8">
    <name type="scientific">Amphiplicatus metriothermophilus</name>
    <dbReference type="NCBI Taxonomy" id="1519374"/>
    <lineage>
        <taxon>Bacteria</taxon>
        <taxon>Pseudomonadati</taxon>
        <taxon>Pseudomonadota</taxon>
        <taxon>Alphaproteobacteria</taxon>
        <taxon>Parvularculales</taxon>
        <taxon>Parvularculaceae</taxon>
        <taxon>Amphiplicatus</taxon>
    </lineage>
</organism>
<feature type="transmembrane region" description="Helical" evidence="5">
    <location>
        <begin position="150"/>
        <end position="169"/>
    </location>
</feature>
<feature type="transmembrane region" description="Helical" evidence="5">
    <location>
        <begin position="230"/>
        <end position="258"/>
    </location>
</feature>
<feature type="transmembrane region" description="Helical" evidence="5">
    <location>
        <begin position="175"/>
        <end position="193"/>
    </location>
</feature>
<keyword evidence="3 5" id="KW-1133">Transmembrane helix</keyword>
<dbReference type="InterPro" id="IPR000620">
    <property type="entry name" value="EamA_dom"/>
</dbReference>
<evidence type="ECO:0000256" key="5">
    <source>
        <dbReference type="SAM" id="Phobius"/>
    </source>
</evidence>
<dbReference type="SUPFAM" id="SSF103481">
    <property type="entry name" value="Multidrug resistance efflux transporter EmrE"/>
    <property type="match status" value="2"/>
</dbReference>
<feature type="transmembrane region" description="Helical" evidence="5">
    <location>
        <begin position="89"/>
        <end position="110"/>
    </location>
</feature>
<protein>
    <submittedName>
        <fullName evidence="7">Permease of the drug/metabolite transporter (DMT) superfamily</fullName>
    </submittedName>
</protein>
<dbReference type="GO" id="GO:0016020">
    <property type="term" value="C:membrane"/>
    <property type="evidence" value="ECO:0007669"/>
    <property type="project" value="UniProtKB-SubCell"/>
</dbReference>
<name>A0A239Q0C5_9PROT</name>
<comment type="subcellular location">
    <subcellularLocation>
        <location evidence="1">Membrane</location>
        <topology evidence="1">Multi-pass membrane protein</topology>
    </subcellularLocation>
</comment>